<evidence type="ECO:0000256" key="1">
    <source>
        <dbReference type="ARBA" id="ARBA00004496"/>
    </source>
</evidence>
<evidence type="ECO:0000313" key="11">
    <source>
        <dbReference type="EMBL" id="PNR99274.1"/>
    </source>
</evidence>
<dbReference type="RefSeq" id="WP_103079173.1">
    <property type="nucleotide sequence ID" value="NZ_AZRM01000037.1"/>
</dbReference>
<dbReference type="PANTHER" id="PTHR21060:SF3">
    <property type="entry name" value="BUTYRATE KINASE 2-RELATED"/>
    <property type="match status" value="1"/>
</dbReference>
<sequence length="356" mass="39516">MYKILVINPGSTSTKIAVYEDENQRLKKVIDHDVNELKKFKAVADQYEFRKNMILQFLSEEGINLHSFSAIIGRGGLLRPIPSGTYEINDRMLEELRSAKYGEHESNLGALIANELAEQIGVKAYIADPVVVDEMEDIARVSGHPFFHRKSIFHALNQKAVARSLSEKLGRNYYDLNLIVVHMGGGISIGVHKKGKVVDVNNALDGDGPFTPERSGTLPLVGFIDLCYSGKYSEGEIRKLIKGNGGLIAYLGTNDVREVVKRIKSGDKKAELVYFGLIHQIVKWIGKMSAVLNYDVDAIALTGGMAYENEFLVPQIKEKVSFIAPVYVFPGGDEEKALALAALRVIKQEEPAKMYK</sequence>
<evidence type="ECO:0000256" key="4">
    <source>
        <dbReference type="ARBA" id="ARBA00022679"/>
    </source>
</evidence>
<evidence type="ECO:0000256" key="10">
    <source>
        <dbReference type="RuleBase" id="RU003835"/>
    </source>
</evidence>
<protein>
    <recommendedName>
        <fullName evidence="9">Probable butyrate kinase</fullName>
        <shortName evidence="9">BK</shortName>
        <ecNumber evidence="9">2.7.2.7</ecNumber>
    </recommendedName>
    <alternativeName>
        <fullName evidence="9">Branched-chain carboxylic acid kinase</fullName>
    </alternativeName>
</protein>
<dbReference type="OrthoDB" id="9771859at2"/>
<evidence type="ECO:0000256" key="5">
    <source>
        <dbReference type="ARBA" id="ARBA00022741"/>
    </source>
</evidence>
<keyword evidence="5 9" id="KW-0547">Nucleotide-binding</keyword>
<dbReference type="NCBIfam" id="NF002834">
    <property type="entry name" value="PRK03011.1-5"/>
    <property type="match status" value="1"/>
</dbReference>
<comment type="catalytic activity">
    <reaction evidence="8 9">
        <text>butanoate + ATP = butanoyl phosphate + ADP</text>
        <dbReference type="Rhea" id="RHEA:13585"/>
        <dbReference type="ChEBI" id="CHEBI:17968"/>
        <dbReference type="ChEBI" id="CHEBI:30616"/>
        <dbReference type="ChEBI" id="CHEBI:58079"/>
        <dbReference type="ChEBI" id="CHEBI:456216"/>
        <dbReference type="EC" id="2.7.2.7"/>
    </reaction>
</comment>
<dbReference type="NCBIfam" id="TIGR02707">
    <property type="entry name" value="butyr_kinase"/>
    <property type="match status" value="1"/>
</dbReference>
<dbReference type="GO" id="GO:0008776">
    <property type="term" value="F:acetate kinase activity"/>
    <property type="evidence" value="ECO:0007669"/>
    <property type="project" value="TreeGrafter"/>
</dbReference>
<evidence type="ECO:0000256" key="8">
    <source>
        <dbReference type="ARBA" id="ARBA00048596"/>
    </source>
</evidence>
<evidence type="ECO:0000256" key="6">
    <source>
        <dbReference type="ARBA" id="ARBA00022777"/>
    </source>
</evidence>
<dbReference type="GO" id="GO:0006083">
    <property type="term" value="P:acetate metabolic process"/>
    <property type="evidence" value="ECO:0007669"/>
    <property type="project" value="TreeGrafter"/>
</dbReference>
<dbReference type="GO" id="GO:0005737">
    <property type="term" value="C:cytoplasm"/>
    <property type="evidence" value="ECO:0007669"/>
    <property type="project" value="UniProtKB-SubCell"/>
</dbReference>
<evidence type="ECO:0000256" key="3">
    <source>
        <dbReference type="ARBA" id="ARBA00022490"/>
    </source>
</evidence>
<evidence type="ECO:0000313" key="12">
    <source>
        <dbReference type="Proteomes" id="UP000236199"/>
    </source>
</evidence>
<dbReference type="GO" id="GO:0005524">
    <property type="term" value="F:ATP binding"/>
    <property type="evidence" value="ECO:0007669"/>
    <property type="project" value="UniProtKB-KW"/>
</dbReference>
<keyword evidence="7 9" id="KW-0067">ATP-binding</keyword>
<dbReference type="AlphaFoldDB" id="A0A2K1P912"/>
<dbReference type="CDD" id="cd24011">
    <property type="entry name" value="ASKHA_NBD_BK"/>
    <property type="match status" value="1"/>
</dbReference>
<keyword evidence="4 9" id="KW-0808">Transferase</keyword>
<dbReference type="HAMAP" id="MF_00542">
    <property type="entry name" value="Butyrate_kinase"/>
    <property type="match status" value="1"/>
</dbReference>
<comment type="similarity">
    <text evidence="2 9 10">Belongs to the acetokinase family.</text>
</comment>
<dbReference type="PANTHER" id="PTHR21060">
    <property type="entry name" value="ACETATE KINASE"/>
    <property type="match status" value="1"/>
</dbReference>
<dbReference type="SUPFAM" id="SSF53067">
    <property type="entry name" value="Actin-like ATPase domain"/>
    <property type="match status" value="2"/>
</dbReference>
<dbReference type="PIRSF" id="PIRSF036458">
    <property type="entry name" value="Butyrate_kin"/>
    <property type="match status" value="1"/>
</dbReference>
<organism evidence="11 12">
    <name type="scientific">Petrotoga miotherma DSM 10691</name>
    <dbReference type="NCBI Taxonomy" id="1434326"/>
    <lineage>
        <taxon>Bacteria</taxon>
        <taxon>Thermotogati</taxon>
        <taxon>Thermotogota</taxon>
        <taxon>Thermotogae</taxon>
        <taxon>Petrotogales</taxon>
        <taxon>Petrotogaceae</taxon>
        <taxon>Petrotoga</taxon>
    </lineage>
</organism>
<gene>
    <name evidence="9" type="primary">buk</name>
    <name evidence="11" type="ORF">X928_07730</name>
</gene>
<dbReference type="PROSITE" id="PS01075">
    <property type="entry name" value="ACETATE_KINASE_1"/>
    <property type="match status" value="1"/>
</dbReference>
<dbReference type="Proteomes" id="UP000236199">
    <property type="component" value="Unassembled WGS sequence"/>
</dbReference>
<keyword evidence="6 9" id="KW-0418">Kinase</keyword>
<dbReference type="EMBL" id="AZRM01000037">
    <property type="protein sequence ID" value="PNR99274.1"/>
    <property type="molecule type" value="Genomic_DNA"/>
</dbReference>
<comment type="subcellular location">
    <subcellularLocation>
        <location evidence="1 9">Cytoplasm</location>
    </subcellularLocation>
</comment>
<name>A0A2K1P912_9BACT</name>
<keyword evidence="3 9" id="KW-0963">Cytoplasm</keyword>
<dbReference type="InterPro" id="IPR023865">
    <property type="entry name" value="Aliphatic_acid_kinase_CS"/>
</dbReference>
<evidence type="ECO:0000256" key="7">
    <source>
        <dbReference type="ARBA" id="ARBA00022840"/>
    </source>
</evidence>
<dbReference type="InterPro" id="IPR043129">
    <property type="entry name" value="ATPase_NBD"/>
</dbReference>
<accession>A0A2K1P912</accession>
<evidence type="ECO:0000256" key="9">
    <source>
        <dbReference type="HAMAP-Rule" id="MF_00542"/>
    </source>
</evidence>
<dbReference type="InterPro" id="IPR011245">
    <property type="entry name" value="Butyrate_kin"/>
</dbReference>
<evidence type="ECO:0000256" key="2">
    <source>
        <dbReference type="ARBA" id="ARBA00008748"/>
    </source>
</evidence>
<dbReference type="EC" id="2.7.2.7" evidence="9"/>
<proteinExistence type="inferred from homology"/>
<dbReference type="PRINTS" id="PR00471">
    <property type="entry name" value="ACETATEKNASE"/>
</dbReference>
<dbReference type="GO" id="GO:0047761">
    <property type="term" value="F:butyrate kinase activity"/>
    <property type="evidence" value="ECO:0007669"/>
    <property type="project" value="UniProtKB-UniRule"/>
</dbReference>
<keyword evidence="12" id="KW-1185">Reference proteome</keyword>
<dbReference type="Pfam" id="PF00871">
    <property type="entry name" value="Acetate_kinase"/>
    <property type="match status" value="1"/>
</dbReference>
<dbReference type="InterPro" id="IPR000890">
    <property type="entry name" value="Aliphatic_acid_kin_short-chain"/>
</dbReference>
<comment type="caution">
    <text evidence="11">The sequence shown here is derived from an EMBL/GenBank/DDBJ whole genome shotgun (WGS) entry which is preliminary data.</text>
</comment>
<dbReference type="Gene3D" id="3.30.420.40">
    <property type="match status" value="2"/>
</dbReference>
<dbReference type="PROSITE" id="PS01076">
    <property type="entry name" value="ACETATE_KINASE_2"/>
    <property type="match status" value="1"/>
</dbReference>
<reference evidence="11 12" key="1">
    <citation type="submission" date="2013-12" db="EMBL/GenBank/DDBJ databases">
        <title>Comparative genomics of Petrotoga isolates.</title>
        <authorList>
            <person name="Nesbo C.L."/>
            <person name="Charchuk R."/>
            <person name="Chow K."/>
        </authorList>
    </citation>
    <scope>NUCLEOTIDE SEQUENCE [LARGE SCALE GENOMIC DNA]</scope>
    <source>
        <strain evidence="11 12">DSM 10691</strain>
    </source>
</reference>